<name>A0A7W6RJZ2_9HYPH</name>
<evidence type="ECO:0000313" key="2">
    <source>
        <dbReference type="Proteomes" id="UP000533641"/>
    </source>
</evidence>
<dbReference type="AlphaFoldDB" id="A0A7W6RJZ2"/>
<reference evidence="1 2" key="1">
    <citation type="submission" date="2020-08" db="EMBL/GenBank/DDBJ databases">
        <title>Genomic Encyclopedia of Type Strains, Phase IV (KMG-V): Genome sequencing to study the core and pangenomes of soil and plant-associated prokaryotes.</title>
        <authorList>
            <person name="Whitman W."/>
        </authorList>
    </citation>
    <scope>NUCLEOTIDE SEQUENCE [LARGE SCALE GENOMIC DNA]</scope>
    <source>
        <strain evidence="1 2">SEMIA 402</strain>
    </source>
</reference>
<proteinExistence type="predicted"/>
<dbReference type="EMBL" id="JACIGM010000002">
    <property type="protein sequence ID" value="MBB4273348.1"/>
    <property type="molecule type" value="Genomic_DNA"/>
</dbReference>
<comment type="caution">
    <text evidence="1">The sequence shown here is derived from an EMBL/GenBank/DDBJ whole genome shotgun (WGS) entry which is preliminary data.</text>
</comment>
<organism evidence="1 2">
    <name type="scientific">Rhizobium mongolense</name>
    <dbReference type="NCBI Taxonomy" id="57676"/>
    <lineage>
        <taxon>Bacteria</taxon>
        <taxon>Pseudomonadati</taxon>
        <taxon>Pseudomonadota</taxon>
        <taxon>Alphaproteobacteria</taxon>
        <taxon>Hyphomicrobiales</taxon>
        <taxon>Rhizobiaceae</taxon>
        <taxon>Rhizobium/Agrobacterium group</taxon>
        <taxon>Rhizobium</taxon>
    </lineage>
</organism>
<accession>A0A7W6RJZ2</accession>
<gene>
    <name evidence="1" type="ORF">GGE12_001102</name>
</gene>
<sequence length="50" mass="5681">MKADELKRLARALRWDYRVVALARDLAIASALAVGRYDAVPSRKPIRNRS</sequence>
<protein>
    <submittedName>
        <fullName evidence="1">Uncharacterized protein</fullName>
    </submittedName>
</protein>
<evidence type="ECO:0000313" key="1">
    <source>
        <dbReference type="EMBL" id="MBB4273348.1"/>
    </source>
</evidence>
<dbReference type="Proteomes" id="UP000533641">
    <property type="component" value="Unassembled WGS sequence"/>
</dbReference>